<gene>
    <name evidence="1" type="ORF">DC045_19575</name>
</gene>
<comment type="caution">
    <text evidence="1">The sequence shown here is derived from an EMBL/GenBank/DDBJ whole genome shotgun (WGS) entry which is preliminary data.</text>
</comment>
<name>A0A352IYC8_9GAMM</name>
<dbReference type="AlphaFoldDB" id="A0A352IYC8"/>
<sequence>MDMSQVRRMGLFAVRLPEPHTVYLLDLRLD</sequence>
<evidence type="ECO:0000313" key="2">
    <source>
        <dbReference type="Proteomes" id="UP000263489"/>
    </source>
</evidence>
<dbReference type="EMBL" id="DNNA01000302">
    <property type="protein sequence ID" value="HBC36461.1"/>
    <property type="molecule type" value="Genomic_DNA"/>
</dbReference>
<organism evidence="1 2">
    <name type="scientific">Marinobacter adhaerens</name>
    <dbReference type="NCBI Taxonomy" id="1033846"/>
    <lineage>
        <taxon>Bacteria</taxon>
        <taxon>Pseudomonadati</taxon>
        <taxon>Pseudomonadota</taxon>
        <taxon>Gammaproteobacteria</taxon>
        <taxon>Pseudomonadales</taxon>
        <taxon>Marinobacteraceae</taxon>
        <taxon>Marinobacter</taxon>
    </lineage>
</organism>
<dbReference type="Proteomes" id="UP000263489">
    <property type="component" value="Unassembled WGS sequence"/>
</dbReference>
<reference evidence="1 2" key="1">
    <citation type="journal article" date="2018" name="Nat. Biotechnol.">
        <title>A standardized bacterial taxonomy based on genome phylogeny substantially revises the tree of life.</title>
        <authorList>
            <person name="Parks D.H."/>
            <person name="Chuvochina M."/>
            <person name="Waite D.W."/>
            <person name="Rinke C."/>
            <person name="Skarshewski A."/>
            <person name="Chaumeil P.A."/>
            <person name="Hugenholtz P."/>
        </authorList>
    </citation>
    <scope>NUCLEOTIDE SEQUENCE [LARGE SCALE GENOMIC DNA]</scope>
    <source>
        <strain evidence="1">UBA9380</strain>
    </source>
</reference>
<accession>A0A352IYC8</accession>
<proteinExistence type="predicted"/>
<feature type="non-terminal residue" evidence="1">
    <location>
        <position position="1"/>
    </location>
</feature>
<evidence type="ECO:0000313" key="1">
    <source>
        <dbReference type="EMBL" id="HBC36461.1"/>
    </source>
</evidence>
<protein>
    <submittedName>
        <fullName evidence="1">Succinyl-CoA synthetase subunit beta</fullName>
    </submittedName>
</protein>